<proteinExistence type="predicted"/>
<gene>
    <name evidence="1" type="ORF">CHRIB12_LOCUS21114</name>
</gene>
<dbReference type="VEuPathDB" id="FungiDB:RhiirFUN_013138"/>
<sequence>MGKFVATFDTETLQIKLLENANSIYKMIEQFKIGRDFTISQERQHTIIVDGDDEGKETTSINDENFGCSIDISNLYTKT</sequence>
<organism evidence="1 2">
    <name type="scientific">Rhizophagus irregularis</name>
    <dbReference type="NCBI Taxonomy" id="588596"/>
    <lineage>
        <taxon>Eukaryota</taxon>
        <taxon>Fungi</taxon>
        <taxon>Fungi incertae sedis</taxon>
        <taxon>Mucoromycota</taxon>
        <taxon>Glomeromycotina</taxon>
        <taxon>Glomeromycetes</taxon>
        <taxon>Glomerales</taxon>
        <taxon>Glomeraceae</taxon>
        <taxon>Rhizophagus</taxon>
    </lineage>
</organism>
<dbReference type="EMBL" id="CAGKOT010000065">
    <property type="protein sequence ID" value="CAB5389550.1"/>
    <property type="molecule type" value="Genomic_DNA"/>
</dbReference>
<dbReference type="OrthoDB" id="10397859at2759"/>
<name>A0A915ZWA4_9GLOM</name>
<protein>
    <submittedName>
        <fullName evidence="1">Uncharacterized protein</fullName>
    </submittedName>
</protein>
<dbReference type="AlphaFoldDB" id="A0A915ZWA4"/>
<evidence type="ECO:0000313" key="2">
    <source>
        <dbReference type="Proteomes" id="UP000684084"/>
    </source>
</evidence>
<reference evidence="1" key="1">
    <citation type="submission" date="2020-05" db="EMBL/GenBank/DDBJ databases">
        <authorList>
            <person name="Rincon C."/>
            <person name="Sanders R I."/>
            <person name="Robbins C."/>
            <person name="Chaturvedi A."/>
        </authorList>
    </citation>
    <scope>NUCLEOTIDE SEQUENCE</scope>
    <source>
        <strain evidence="1">CHB12</strain>
    </source>
</reference>
<evidence type="ECO:0000313" key="1">
    <source>
        <dbReference type="EMBL" id="CAB5389550.1"/>
    </source>
</evidence>
<comment type="caution">
    <text evidence="1">The sequence shown here is derived from an EMBL/GenBank/DDBJ whole genome shotgun (WGS) entry which is preliminary data.</text>
</comment>
<accession>A0A915ZWA4</accession>
<dbReference type="Proteomes" id="UP000684084">
    <property type="component" value="Unassembled WGS sequence"/>
</dbReference>